<dbReference type="InterPro" id="IPR035069">
    <property type="entry name" value="TTHA1013/TTHA0281-like"/>
</dbReference>
<evidence type="ECO:0008006" key="4">
    <source>
        <dbReference type="Google" id="ProtNLM"/>
    </source>
</evidence>
<evidence type="ECO:0000313" key="2">
    <source>
        <dbReference type="EMBL" id="MBI1756935.1"/>
    </source>
</evidence>
<organism evidence="2 3">
    <name type="scientific">Fimbriimonas ginsengisoli</name>
    <dbReference type="NCBI Taxonomy" id="1005039"/>
    <lineage>
        <taxon>Bacteria</taxon>
        <taxon>Bacillati</taxon>
        <taxon>Armatimonadota</taxon>
        <taxon>Fimbriimonadia</taxon>
        <taxon>Fimbriimonadales</taxon>
        <taxon>Fimbriimonadaceae</taxon>
        <taxon>Fimbriimonas</taxon>
    </lineage>
</organism>
<feature type="region of interest" description="Disordered" evidence="1">
    <location>
        <begin position="52"/>
        <end position="72"/>
    </location>
</feature>
<protein>
    <recommendedName>
        <fullName evidence="4">Type II toxin-antitoxin system HicB family antitoxin</fullName>
    </recommendedName>
</protein>
<proteinExistence type="predicted"/>
<sequence>MIIEVLQKPEGVFVATCRDMPALRAEGSTENEARQLIEELIRDRAAEHGFVTATAEVMPDKRDDEVPGEAEP</sequence>
<accession>A0A931LT01</accession>
<comment type="caution">
    <text evidence="2">The sequence shown here is derived from an EMBL/GenBank/DDBJ whole genome shotgun (WGS) entry which is preliminary data.</text>
</comment>
<evidence type="ECO:0000256" key="1">
    <source>
        <dbReference type="SAM" id="MobiDB-lite"/>
    </source>
</evidence>
<reference evidence="2" key="1">
    <citation type="submission" date="2020-07" db="EMBL/GenBank/DDBJ databases">
        <title>Huge and variable diversity of episymbiotic CPR bacteria and DPANN archaea in groundwater ecosystems.</title>
        <authorList>
            <person name="He C.Y."/>
            <person name="Keren R."/>
            <person name="Whittaker M."/>
            <person name="Farag I.F."/>
            <person name="Doudna J."/>
            <person name="Cate J.H.D."/>
            <person name="Banfield J.F."/>
        </authorList>
    </citation>
    <scope>NUCLEOTIDE SEQUENCE</scope>
    <source>
        <strain evidence="2">NC_groundwater_17_Pr7_B-0.1um_64_12</strain>
    </source>
</reference>
<gene>
    <name evidence="2" type="ORF">HYR64_07505</name>
</gene>
<name>A0A931LT01_FIMGI</name>
<dbReference type="Proteomes" id="UP000727962">
    <property type="component" value="Unassembled WGS sequence"/>
</dbReference>
<evidence type="ECO:0000313" key="3">
    <source>
        <dbReference type="Proteomes" id="UP000727962"/>
    </source>
</evidence>
<dbReference type="SUPFAM" id="SSF143100">
    <property type="entry name" value="TTHA1013/TTHA0281-like"/>
    <property type="match status" value="1"/>
</dbReference>
<dbReference type="EMBL" id="JACOSL010000045">
    <property type="protein sequence ID" value="MBI1756935.1"/>
    <property type="molecule type" value="Genomic_DNA"/>
</dbReference>
<dbReference type="AlphaFoldDB" id="A0A931LT01"/>